<dbReference type="SUPFAM" id="SSF56601">
    <property type="entry name" value="beta-lactamase/transpeptidase-like"/>
    <property type="match status" value="1"/>
</dbReference>
<dbReference type="PANTHER" id="PTHR46825:SF8">
    <property type="entry name" value="BETA-LACTAMASE-RELATED"/>
    <property type="match status" value="1"/>
</dbReference>
<gene>
    <name evidence="2" type="ORF">GN277_14565</name>
</gene>
<dbReference type="PANTHER" id="PTHR46825">
    <property type="entry name" value="D-ALANYL-D-ALANINE-CARBOXYPEPTIDASE/ENDOPEPTIDASE AMPH"/>
    <property type="match status" value="1"/>
</dbReference>
<dbReference type="RefSeq" id="WP_159751682.1">
    <property type="nucleotide sequence ID" value="NZ_WUQX01000001.1"/>
</dbReference>
<reference evidence="2 3" key="1">
    <citation type="submission" date="2019-12" db="EMBL/GenBank/DDBJ databases">
        <title>Sporaefaciens musculi gen. nov., sp. nov., a novel bacterium isolated from the caecum of an obese mouse.</title>
        <authorList>
            <person name="Rasmussen T.S."/>
            <person name="Streidl T."/>
            <person name="Hitch T.C.A."/>
            <person name="Wortmann E."/>
            <person name="Deptula P."/>
            <person name="Hansen M."/>
            <person name="Nielsen D.S."/>
            <person name="Clavel T."/>
            <person name="Vogensen F.K."/>
        </authorList>
    </citation>
    <scope>NUCLEOTIDE SEQUENCE [LARGE SCALE GENOMIC DNA]</scope>
    <source>
        <strain evidence="2 3">WCA-9-b2</strain>
    </source>
</reference>
<keyword evidence="3" id="KW-1185">Reference proteome</keyword>
<dbReference type="AlphaFoldDB" id="A0A7X3MHL0"/>
<evidence type="ECO:0000259" key="1">
    <source>
        <dbReference type="Pfam" id="PF00144"/>
    </source>
</evidence>
<feature type="domain" description="Beta-lactamase-related" evidence="1">
    <location>
        <begin position="30"/>
        <end position="326"/>
    </location>
</feature>
<sequence>MKTKNYDDLFDKYIQSKKIYESIILIEKGTGETIFSKAYGKKDIDSPIIAASITKMFTAACIFILIQQGYMTLNDNLLNFYEPAYLKGLHVYKGKDYSCELKVSDLLYQTSGLADIYEEGKNSVKKQAIISDTFITFDKNIALTKEKDAHFPPNYKNNAHYADINYNILGDIIEKVTECSLERVFEKYIFSKLNMTRTYLPVSEKEYIPMVYYGDKQLYRPQFIVCSKASGGCITSARDLMIFIQAFFHGWLFDKKILDLKLYKKLQLSMFPIYYGSGYMRVKMGGFSTSFLGQGDLIGHSGSTGSFAFYYPNKELFFVGDFNQMKYPTLPIRFVMQLAMFAP</sequence>
<dbReference type="Pfam" id="PF00144">
    <property type="entry name" value="Beta-lactamase"/>
    <property type="match status" value="1"/>
</dbReference>
<proteinExistence type="predicted"/>
<dbReference type="Proteomes" id="UP000460412">
    <property type="component" value="Unassembled WGS sequence"/>
</dbReference>
<organism evidence="2 3">
    <name type="scientific">Sporofaciens musculi</name>
    <dbReference type="NCBI Taxonomy" id="2681861"/>
    <lineage>
        <taxon>Bacteria</taxon>
        <taxon>Bacillati</taxon>
        <taxon>Bacillota</taxon>
        <taxon>Clostridia</taxon>
        <taxon>Lachnospirales</taxon>
        <taxon>Lachnospiraceae</taxon>
        <taxon>Sporofaciens</taxon>
    </lineage>
</organism>
<keyword evidence="2" id="KW-0378">Hydrolase</keyword>
<accession>A0A7X3MHL0</accession>
<evidence type="ECO:0000313" key="3">
    <source>
        <dbReference type="Proteomes" id="UP000460412"/>
    </source>
</evidence>
<name>A0A7X3MHL0_9FIRM</name>
<dbReference type="InterPro" id="IPR050491">
    <property type="entry name" value="AmpC-like"/>
</dbReference>
<dbReference type="Gene3D" id="3.40.710.10">
    <property type="entry name" value="DD-peptidase/beta-lactamase superfamily"/>
    <property type="match status" value="1"/>
</dbReference>
<protein>
    <submittedName>
        <fullName evidence="2">Serine hydrolase</fullName>
    </submittedName>
</protein>
<comment type="caution">
    <text evidence="2">The sequence shown here is derived from an EMBL/GenBank/DDBJ whole genome shotgun (WGS) entry which is preliminary data.</text>
</comment>
<dbReference type="GO" id="GO:0016787">
    <property type="term" value="F:hydrolase activity"/>
    <property type="evidence" value="ECO:0007669"/>
    <property type="project" value="UniProtKB-KW"/>
</dbReference>
<dbReference type="InterPro" id="IPR012338">
    <property type="entry name" value="Beta-lactam/transpept-like"/>
</dbReference>
<evidence type="ECO:0000313" key="2">
    <source>
        <dbReference type="EMBL" id="MXP76566.1"/>
    </source>
</evidence>
<dbReference type="EMBL" id="WUQX01000001">
    <property type="protein sequence ID" value="MXP76566.1"/>
    <property type="molecule type" value="Genomic_DNA"/>
</dbReference>
<dbReference type="InterPro" id="IPR001466">
    <property type="entry name" value="Beta-lactam-related"/>
</dbReference>